<organism evidence="1 2">
    <name type="scientific">Phytophthora infestans</name>
    <name type="common">Potato late blight agent</name>
    <name type="synonym">Botrytis infestans</name>
    <dbReference type="NCBI Taxonomy" id="4787"/>
    <lineage>
        <taxon>Eukaryota</taxon>
        <taxon>Sar</taxon>
        <taxon>Stramenopiles</taxon>
        <taxon>Oomycota</taxon>
        <taxon>Peronosporomycetes</taxon>
        <taxon>Peronosporales</taxon>
        <taxon>Peronosporaceae</taxon>
        <taxon>Phytophthora</taxon>
    </lineage>
</organism>
<gene>
    <name evidence="1" type="ORF">GN958_ATG20414</name>
</gene>
<evidence type="ECO:0000313" key="2">
    <source>
        <dbReference type="Proteomes" id="UP000704712"/>
    </source>
</evidence>
<accession>A0A8S9TN97</accession>
<sequence>MNLATPITSNQISSSPCAMTSETKARCTQELASPPNFASRMFRLVFKPKQRSANQRAKSWPGCAESAAVRGQSSASIEIPSSGPPWVPRAHIKLQQDCKQTADDSNSEASWRERQVRCTNCERLFFKSMAMPSNTADRFCSLDCKANYEYLSQLQDTIDVGMLGAGGTSCAYSDYSSDIDGALWF</sequence>
<proteinExistence type="predicted"/>
<evidence type="ECO:0008006" key="3">
    <source>
        <dbReference type="Google" id="ProtNLM"/>
    </source>
</evidence>
<dbReference type="Proteomes" id="UP000704712">
    <property type="component" value="Unassembled WGS sequence"/>
</dbReference>
<reference evidence="1" key="1">
    <citation type="submission" date="2020-03" db="EMBL/GenBank/DDBJ databases">
        <title>Hybrid Assembly of Korean Phytophthora infestans isolates.</title>
        <authorList>
            <person name="Prokchorchik M."/>
            <person name="Lee Y."/>
            <person name="Seo J."/>
            <person name="Cho J.-H."/>
            <person name="Park Y.-E."/>
            <person name="Jang D.-C."/>
            <person name="Im J.-S."/>
            <person name="Choi J.-G."/>
            <person name="Park H.-J."/>
            <person name="Lee G.-B."/>
            <person name="Lee Y.-G."/>
            <person name="Hong S.-Y."/>
            <person name="Cho K."/>
            <person name="Sohn K.H."/>
        </authorList>
    </citation>
    <scope>NUCLEOTIDE SEQUENCE</scope>
    <source>
        <strain evidence="1">KR_2_A2</strain>
    </source>
</reference>
<dbReference type="EMBL" id="JAACNO010002847">
    <property type="protein sequence ID" value="KAF4130396.1"/>
    <property type="molecule type" value="Genomic_DNA"/>
</dbReference>
<protein>
    <recommendedName>
        <fullName evidence="3">FLZ-type domain-containing protein</fullName>
    </recommendedName>
</protein>
<dbReference type="AlphaFoldDB" id="A0A8S9TN97"/>
<evidence type="ECO:0000313" key="1">
    <source>
        <dbReference type="EMBL" id="KAF4130396.1"/>
    </source>
</evidence>
<comment type="caution">
    <text evidence="1">The sequence shown here is derived from an EMBL/GenBank/DDBJ whole genome shotgun (WGS) entry which is preliminary data.</text>
</comment>
<name>A0A8S9TN97_PHYIN</name>